<dbReference type="Proteomes" id="UP000198752">
    <property type="component" value="Unassembled WGS sequence"/>
</dbReference>
<gene>
    <name evidence="5" type="ORF">SAMN02982927_01318</name>
</gene>
<dbReference type="PANTHER" id="PTHR33744">
    <property type="entry name" value="CARBOHYDRATE DIACID REGULATOR"/>
    <property type="match status" value="1"/>
</dbReference>
<dbReference type="Gene3D" id="1.10.10.2840">
    <property type="entry name" value="PucR C-terminal helix-turn-helix domain"/>
    <property type="match status" value="1"/>
</dbReference>
<dbReference type="InterPro" id="IPR041522">
    <property type="entry name" value="CdaR_GGDEF"/>
</dbReference>
<feature type="domain" description="PucR C-terminal helix-turn-helix" evidence="3">
    <location>
        <begin position="476"/>
        <end position="533"/>
    </location>
</feature>
<dbReference type="Pfam" id="PF13556">
    <property type="entry name" value="HTH_30"/>
    <property type="match status" value="1"/>
</dbReference>
<proteinExistence type="inferred from homology"/>
<dbReference type="InterPro" id="IPR051448">
    <property type="entry name" value="CdaR-like_regulators"/>
</dbReference>
<reference evidence="6" key="1">
    <citation type="submission" date="2016-10" db="EMBL/GenBank/DDBJ databases">
        <authorList>
            <person name="Varghese N."/>
            <person name="Submissions S."/>
        </authorList>
    </citation>
    <scope>NUCLEOTIDE SEQUENCE [LARGE SCALE GENOMIC DNA]</scope>
    <source>
        <strain evidence="6">ATCC 700379</strain>
    </source>
</reference>
<evidence type="ECO:0000259" key="4">
    <source>
        <dbReference type="Pfam" id="PF17853"/>
    </source>
</evidence>
<dbReference type="OrthoDB" id="142218at2"/>
<keyword evidence="6" id="KW-1185">Reference proteome</keyword>
<dbReference type="Pfam" id="PF07905">
    <property type="entry name" value="PucR"/>
    <property type="match status" value="1"/>
</dbReference>
<evidence type="ECO:0000259" key="3">
    <source>
        <dbReference type="Pfam" id="PF13556"/>
    </source>
</evidence>
<evidence type="ECO:0000259" key="2">
    <source>
        <dbReference type="Pfam" id="PF07905"/>
    </source>
</evidence>
<evidence type="ECO:0000313" key="6">
    <source>
        <dbReference type="Proteomes" id="UP000198752"/>
    </source>
</evidence>
<dbReference type="InterPro" id="IPR012914">
    <property type="entry name" value="PucR_dom"/>
</dbReference>
<sequence>MKVRDIFFEPVFKGFKWIAGEKGGEREIRNINMMDAPDIIDYLKPNDWLVTSGYHLQNRSDFFLELVEKMAMKGCAALGIKTDRFMNGIPNEVIELADRINFPLIYIPNRIPLVDIVNQTLTSILHARTEELQLAIDTHQQFSNHIMSGEGVARLLQDLSKIIGCPAALLDTFFKPIAVSSDASEKDGADRFHILRQVGSSFAQMKEPYNAFCVTKSHQAFTLFPLYTYKTKRHFLIIEGFVPQEERIMVLTIEQAANVLAFELMKDEALKQSERKIRDAYLSKLVTGEFTSKDGIINRAREFGMSNEQKMIVVVGKLDLDDSRTSFTKFRMKTNEVSEFIEGEMENLPFNGYFFVKDSFCICLFVVGEGWVDGPRRLLPYLSRVQKRVEQFFSETISFGFSNLCVDLSDLSRAYQSAVDALQSGLRSGRRKFIQIYHSKGFSDLLRMVPLDDLNKLYRETFQGLAFPEREEDKELFHTLIVFFESNCQISETAKKLFIHRNTVIYRIDKCEQLLGTDLKDPETGFLIRFAFRLKSLLDESNEMDYSQ</sequence>
<dbReference type="PANTHER" id="PTHR33744:SF1">
    <property type="entry name" value="DNA-BINDING TRANSCRIPTIONAL ACTIVATOR ADER"/>
    <property type="match status" value="1"/>
</dbReference>
<dbReference type="InterPro" id="IPR042070">
    <property type="entry name" value="PucR_C-HTH_sf"/>
</dbReference>
<organism evidence="5 6">
    <name type="scientific">Sporolactobacillus nakayamae</name>
    <dbReference type="NCBI Taxonomy" id="269670"/>
    <lineage>
        <taxon>Bacteria</taxon>
        <taxon>Bacillati</taxon>
        <taxon>Bacillota</taxon>
        <taxon>Bacilli</taxon>
        <taxon>Bacillales</taxon>
        <taxon>Sporolactobacillaceae</taxon>
        <taxon>Sporolactobacillus</taxon>
    </lineage>
</organism>
<protein>
    <submittedName>
        <fullName evidence="5">Transcriptional regulator, PucR family</fullName>
    </submittedName>
</protein>
<evidence type="ECO:0000256" key="1">
    <source>
        <dbReference type="ARBA" id="ARBA00006754"/>
    </source>
</evidence>
<evidence type="ECO:0000313" key="5">
    <source>
        <dbReference type="EMBL" id="SFG31535.1"/>
    </source>
</evidence>
<feature type="domain" description="Purine catabolism PurC-like" evidence="2">
    <location>
        <begin position="6"/>
        <end position="124"/>
    </location>
</feature>
<feature type="domain" description="CdaR GGDEF-like" evidence="4">
    <location>
        <begin position="289"/>
        <end position="423"/>
    </location>
</feature>
<dbReference type="Pfam" id="PF17853">
    <property type="entry name" value="GGDEF_2"/>
    <property type="match status" value="1"/>
</dbReference>
<comment type="similarity">
    <text evidence="1">Belongs to the CdaR family.</text>
</comment>
<dbReference type="STRING" id="269670.SAMN02982927_01318"/>
<dbReference type="AlphaFoldDB" id="A0A1I2QSF8"/>
<name>A0A1I2QSF8_9BACL</name>
<accession>A0A1I2QSF8</accession>
<dbReference type="InterPro" id="IPR025736">
    <property type="entry name" value="PucR_C-HTH_dom"/>
</dbReference>
<dbReference type="EMBL" id="FOOY01000008">
    <property type="protein sequence ID" value="SFG31535.1"/>
    <property type="molecule type" value="Genomic_DNA"/>
</dbReference>